<gene>
    <name evidence="1" type="ORF">SAMN04488124_1223</name>
</gene>
<dbReference type="RefSeq" id="WP_089877954.1">
    <property type="nucleotide sequence ID" value="NZ_FOYS01000002.1"/>
</dbReference>
<accession>A0A1I6GLD4</accession>
<dbReference type="EMBL" id="FOYS01000002">
    <property type="protein sequence ID" value="SFR43004.1"/>
    <property type="molecule type" value="Genomic_DNA"/>
</dbReference>
<proteinExistence type="predicted"/>
<evidence type="ECO:0008006" key="3">
    <source>
        <dbReference type="Google" id="ProtNLM"/>
    </source>
</evidence>
<evidence type="ECO:0000313" key="2">
    <source>
        <dbReference type="Proteomes" id="UP000243250"/>
    </source>
</evidence>
<dbReference type="STRING" id="555875.SAMN04488124_1223"/>
<keyword evidence="2" id="KW-1185">Reference proteome</keyword>
<reference evidence="2" key="1">
    <citation type="submission" date="2016-10" db="EMBL/GenBank/DDBJ databases">
        <authorList>
            <person name="Varghese N."/>
            <person name="Submissions S."/>
        </authorList>
    </citation>
    <scope>NUCLEOTIDE SEQUENCE [LARGE SCALE GENOMIC DNA]</scope>
    <source>
        <strain evidence="2">CGMCC 1.8711</strain>
    </source>
</reference>
<dbReference type="InterPro" id="IPR032710">
    <property type="entry name" value="NTF2-like_dom_sf"/>
</dbReference>
<dbReference type="Pfam" id="PF07366">
    <property type="entry name" value="SnoaL"/>
    <property type="match status" value="1"/>
</dbReference>
<sequence>MQPKATRSVEQTVRAYVGLWNDRAYDDISDLVSTSFVMVESGAPGREVRGRDGLKSLVERYATGFPDFELTIDELVVGDGVAMFEGTFRGTHDGVFDGVAPTGRPVEIGYADALTVEDGRIQRERVYYDPREMSRQVGREND</sequence>
<dbReference type="Gene3D" id="3.10.450.50">
    <property type="match status" value="1"/>
</dbReference>
<organism evidence="1 2">
    <name type="scientific">Halogeometricum limi</name>
    <dbReference type="NCBI Taxonomy" id="555875"/>
    <lineage>
        <taxon>Archaea</taxon>
        <taxon>Methanobacteriati</taxon>
        <taxon>Methanobacteriota</taxon>
        <taxon>Stenosarchaea group</taxon>
        <taxon>Halobacteria</taxon>
        <taxon>Halobacteriales</taxon>
        <taxon>Haloferacaceae</taxon>
        <taxon>Halogeometricum</taxon>
    </lineage>
</organism>
<evidence type="ECO:0000313" key="1">
    <source>
        <dbReference type="EMBL" id="SFR43004.1"/>
    </source>
</evidence>
<dbReference type="SUPFAM" id="SSF54427">
    <property type="entry name" value="NTF2-like"/>
    <property type="match status" value="1"/>
</dbReference>
<dbReference type="Proteomes" id="UP000243250">
    <property type="component" value="Unassembled WGS sequence"/>
</dbReference>
<dbReference type="AlphaFoldDB" id="A0A1I6GLD4"/>
<dbReference type="PANTHER" id="PTHR38436">
    <property type="entry name" value="POLYKETIDE CYCLASE SNOAL-LIKE DOMAIN"/>
    <property type="match status" value="1"/>
</dbReference>
<name>A0A1I6GLD4_9EURY</name>
<dbReference type="GO" id="GO:0030638">
    <property type="term" value="P:polyketide metabolic process"/>
    <property type="evidence" value="ECO:0007669"/>
    <property type="project" value="InterPro"/>
</dbReference>
<dbReference type="PANTHER" id="PTHR38436:SF1">
    <property type="entry name" value="ESTER CYCLASE"/>
    <property type="match status" value="1"/>
</dbReference>
<dbReference type="InterPro" id="IPR009959">
    <property type="entry name" value="Cyclase_SnoaL-like"/>
</dbReference>
<protein>
    <recommendedName>
        <fullName evidence="3">SnoaL-like polyketide cyclase</fullName>
    </recommendedName>
</protein>